<feature type="transmembrane region" description="Helical" evidence="1">
    <location>
        <begin position="7"/>
        <end position="27"/>
    </location>
</feature>
<sequence length="111" mass="12888">MNDVCKFYCLNSIHSFYCSVYLMNLYLKLEETIITLVKKCGLSLLSSVFFEILFLTTSSFVSFRKVRQEELKRLFRGKISSGFRAFVVMKGFFSENLNITSESKNEQECAT</sequence>
<dbReference type="EMBL" id="JARQWQ010000007">
    <property type="protein sequence ID" value="KAK2570779.1"/>
    <property type="molecule type" value="Genomic_DNA"/>
</dbReference>
<evidence type="ECO:0000313" key="2">
    <source>
        <dbReference type="EMBL" id="KAK2570779.1"/>
    </source>
</evidence>
<reference evidence="2" key="2">
    <citation type="journal article" date="2023" name="Science">
        <title>Genomic signatures of disease resistance in endangered staghorn corals.</title>
        <authorList>
            <person name="Vollmer S.V."/>
            <person name="Selwyn J.D."/>
            <person name="Despard B.A."/>
            <person name="Roesel C.L."/>
        </authorList>
    </citation>
    <scope>NUCLEOTIDE SEQUENCE</scope>
    <source>
        <strain evidence="2">K2</strain>
    </source>
</reference>
<evidence type="ECO:0000256" key="1">
    <source>
        <dbReference type="SAM" id="Phobius"/>
    </source>
</evidence>
<keyword evidence="1" id="KW-0472">Membrane</keyword>
<dbReference type="AlphaFoldDB" id="A0AAD9R0A2"/>
<feature type="transmembrane region" description="Helical" evidence="1">
    <location>
        <begin position="42"/>
        <end position="63"/>
    </location>
</feature>
<comment type="caution">
    <text evidence="2">The sequence shown here is derived from an EMBL/GenBank/DDBJ whole genome shotgun (WGS) entry which is preliminary data.</text>
</comment>
<keyword evidence="3" id="KW-1185">Reference proteome</keyword>
<evidence type="ECO:0000313" key="3">
    <source>
        <dbReference type="Proteomes" id="UP001249851"/>
    </source>
</evidence>
<keyword evidence="1" id="KW-0812">Transmembrane</keyword>
<accession>A0AAD9R0A2</accession>
<keyword evidence="1" id="KW-1133">Transmembrane helix</keyword>
<gene>
    <name evidence="2" type="ORF">P5673_004474</name>
</gene>
<proteinExistence type="predicted"/>
<reference evidence="2" key="1">
    <citation type="journal article" date="2023" name="G3 (Bethesda)">
        <title>Whole genome assembly and annotation of the endangered Caribbean coral Acropora cervicornis.</title>
        <authorList>
            <person name="Selwyn J.D."/>
            <person name="Vollmer S.V."/>
        </authorList>
    </citation>
    <scope>NUCLEOTIDE SEQUENCE</scope>
    <source>
        <strain evidence="2">K2</strain>
    </source>
</reference>
<protein>
    <submittedName>
        <fullName evidence="2">Uncharacterized protein</fullName>
    </submittedName>
</protein>
<organism evidence="2 3">
    <name type="scientific">Acropora cervicornis</name>
    <name type="common">Staghorn coral</name>
    <dbReference type="NCBI Taxonomy" id="6130"/>
    <lineage>
        <taxon>Eukaryota</taxon>
        <taxon>Metazoa</taxon>
        <taxon>Cnidaria</taxon>
        <taxon>Anthozoa</taxon>
        <taxon>Hexacorallia</taxon>
        <taxon>Scleractinia</taxon>
        <taxon>Astrocoeniina</taxon>
        <taxon>Acroporidae</taxon>
        <taxon>Acropora</taxon>
    </lineage>
</organism>
<name>A0AAD9R0A2_ACRCE</name>
<dbReference type="Proteomes" id="UP001249851">
    <property type="component" value="Unassembled WGS sequence"/>
</dbReference>